<dbReference type="EMBL" id="CH474006">
    <property type="protein sequence ID" value="EDL87256.1"/>
    <property type="molecule type" value="Genomic_DNA"/>
</dbReference>
<dbReference type="AlphaFoldDB" id="A6JXX8"/>
<sequence length="55" mass="5901">MCSLISDCLLYLDNAFHPIHPPAGGGPSLSSWSGFQEQRKMGALKPSSASLRRPS</sequence>
<accession>A6JXX8</accession>
<gene>
    <name evidence="1" type="ORF">rCG_39012</name>
</gene>
<organism evidence="1 2">
    <name type="scientific">Rattus norvegicus</name>
    <name type="common">Rat</name>
    <dbReference type="NCBI Taxonomy" id="10116"/>
    <lineage>
        <taxon>Eukaryota</taxon>
        <taxon>Metazoa</taxon>
        <taxon>Chordata</taxon>
        <taxon>Craniata</taxon>
        <taxon>Vertebrata</taxon>
        <taxon>Euteleostomi</taxon>
        <taxon>Mammalia</taxon>
        <taxon>Eutheria</taxon>
        <taxon>Euarchontoglires</taxon>
        <taxon>Glires</taxon>
        <taxon>Rodentia</taxon>
        <taxon>Myomorpha</taxon>
        <taxon>Muroidea</taxon>
        <taxon>Muridae</taxon>
        <taxon>Murinae</taxon>
        <taxon>Rattus</taxon>
    </lineage>
</organism>
<name>A6JXX8_RAT</name>
<evidence type="ECO:0000313" key="2">
    <source>
        <dbReference type="Proteomes" id="UP000234681"/>
    </source>
</evidence>
<proteinExistence type="predicted"/>
<dbReference type="Proteomes" id="UP000234681">
    <property type="component" value="Chromosome 19"/>
</dbReference>
<protein>
    <submittedName>
        <fullName evidence="1">RCG39012</fullName>
    </submittedName>
</protein>
<reference evidence="2" key="1">
    <citation type="submission" date="2005-09" db="EMBL/GenBank/DDBJ databases">
        <authorList>
            <person name="Mural R.J."/>
            <person name="Li P.W."/>
            <person name="Adams M.D."/>
            <person name="Amanatides P.G."/>
            <person name="Baden-Tillson H."/>
            <person name="Barnstead M."/>
            <person name="Chin S.H."/>
            <person name="Dew I."/>
            <person name="Evans C.A."/>
            <person name="Ferriera S."/>
            <person name="Flanigan M."/>
            <person name="Fosler C."/>
            <person name="Glodek A."/>
            <person name="Gu Z."/>
            <person name="Holt R.A."/>
            <person name="Jennings D."/>
            <person name="Kraft C.L."/>
            <person name="Lu F."/>
            <person name="Nguyen T."/>
            <person name="Nusskern D.R."/>
            <person name="Pfannkoch C.M."/>
            <person name="Sitter C."/>
            <person name="Sutton G.G."/>
            <person name="Venter J.C."/>
            <person name="Wang Z."/>
            <person name="Woodage T."/>
            <person name="Zheng X.H."/>
            <person name="Zhong F."/>
        </authorList>
    </citation>
    <scope>NUCLEOTIDE SEQUENCE [LARGE SCALE GENOMIC DNA]</scope>
    <source>
        <strain>BN</strain>
        <strain evidence="2">Sprague-Dawley</strain>
    </source>
</reference>
<evidence type="ECO:0000313" key="1">
    <source>
        <dbReference type="EMBL" id="EDL87256.1"/>
    </source>
</evidence>